<dbReference type="Proteomes" id="UP000664654">
    <property type="component" value="Unassembled WGS sequence"/>
</dbReference>
<dbReference type="RefSeq" id="WP_206572781.1">
    <property type="nucleotide sequence ID" value="NZ_JAFKCV010000002.1"/>
</dbReference>
<proteinExistence type="predicted"/>
<evidence type="ECO:0000313" key="2">
    <source>
        <dbReference type="Proteomes" id="UP000664654"/>
    </source>
</evidence>
<protein>
    <recommendedName>
        <fullName evidence="3">Right handed beta helix domain-containing protein</fullName>
    </recommendedName>
</protein>
<dbReference type="EMBL" id="JAFKCV010000002">
    <property type="protein sequence ID" value="MBN7824688.1"/>
    <property type="molecule type" value="Genomic_DNA"/>
</dbReference>
<dbReference type="AlphaFoldDB" id="A0A939DL24"/>
<dbReference type="Gene3D" id="2.160.20.10">
    <property type="entry name" value="Single-stranded right-handed beta-helix, Pectin lyase-like"/>
    <property type="match status" value="1"/>
</dbReference>
<dbReference type="SUPFAM" id="SSF51126">
    <property type="entry name" value="Pectin lyase-like"/>
    <property type="match status" value="1"/>
</dbReference>
<dbReference type="InterPro" id="IPR012334">
    <property type="entry name" value="Pectin_lyas_fold"/>
</dbReference>
<organism evidence="1 2">
    <name type="scientific">Bowmanella dokdonensis</name>
    <dbReference type="NCBI Taxonomy" id="751969"/>
    <lineage>
        <taxon>Bacteria</taxon>
        <taxon>Pseudomonadati</taxon>
        <taxon>Pseudomonadota</taxon>
        <taxon>Gammaproteobacteria</taxon>
        <taxon>Alteromonadales</taxon>
        <taxon>Alteromonadaceae</taxon>
        <taxon>Bowmanella</taxon>
    </lineage>
</organism>
<sequence length="541" mass="59906">MPLSSIGDGSGPMVSQPQVRITPLFHSASITLYGMNSTHSAWVEFSEQGQEDWNEALPLVFDPIEGALSGSLVRLKPDTPYQVRLALYANGDFTGEQQYQFRTRANHPPVDPERVYRLADIYQGGTLDLEALGIEGRPGGWAKIVGDKDTWIRTEQGEKFAINIGDNSYIHFENIQVDGGGRHAVTSLNAHHLWFSDCEISGWGREAGIEKDGLAYENEQATEPINYDAGFHLRSTGVVVVEDCQVHSPVPAANHWGDGHPQGATAFLVLANHPNPDYQGQYVLRHNRFFGTNEHRFNDVIESRSNGQPWGGFLRDSAIHDNYLAYANDDLIELDGGQHNVLVYDNVLEQGYTGISAVPNMLGPSYIFNNFIHNLGDERQKAWAAIKLGGLQSAPAGLTHIFGNLIISRSNGIAAAAFKGDSSYWVHAQNNVLVHDRYWQVMGYGIYDKKPTPASRYLNNYIFNLYTGQSEFEANLDVGFHDTGQLNQQFALDLAESWRQITLDVPESLHLPNFSRTTEQGELIIGVAADLSSTESQGGTR</sequence>
<evidence type="ECO:0000313" key="1">
    <source>
        <dbReference type="EMBL" id="MBN7824688.1"/>
    </source>
</evidence>
<dbReference type="InterPro" id="IPR011050">
    <property type="entry name" value="Pectin_lyase_fold/virulence"/>
</dbReference>
<gene>
    <name evidence="1" type="ORF">J0A66_05545</name>
</gene>
<comment type="caution">
    <text evidence="1">The sequence shown here is derived from an EMBL/GenBank/DDBJ whole genome shotgun (WGS) entry which is preliminary data.</text>
</comment>
<accession>A0A939DL24</accession>
<keyword evidence="2" id="KW-1185">Reference proteome</keyword>
<reference evidence="1" key="1">
    <citation type="submission" date="2021-03" db="EMBL/GenBank/DDBJ databases">
        <title>novel species isolated from a fishpond in China.</title>
        <authorList>
            <person name="Lu H."/>
            <person name="Cai Z."/>
        </authorList>
    </citation>
    <scope>NUCLEOTIDE SEQUENCE</scope>
    <source>
        <strain evidence="1">JCM 30855</strain>
    </source>
</reference>
<name>A0A939DL24_9ALTE</name>
<evidence type="ECO:0008006" key="3">
    <source>
        <dbReference type="Google" id="ProtNLM"/>
    </source>
</evidence>